<dbReference type="GO" id="GO:0016705">
    <property type="term" value="F:oxidoreductase activity, acting on paired donors, with incorporation or reduction of molecular oxygen"/>
    <property type="evidence" value="ECO:0007669"/>
    <property type="project" value="InterPro"/>
</dbReference>
<accession>A0A6J4VXW1</accession>
<protein>
    <submittedName>
        <fullName evidence="3">Luciferase family protein</fullName>
    </submittedName>
</protein>
<dbReference type="Gene3D" id="3.20.20.30">
    <property type="entry name" value="Luciferase-like domain"/>
    <property type="match status" value="1"/>
</dbReference>
<reference evidence="3" key="1">
    <citation type="submission" date="2020-02" db="EMBL/GenBank/DDBJ databases">
        <authorList>
            <person name="Meier V. D."/>
        </authorList>
    </citation>
    <scope>NUCLEOTIDE SEQUENCE</scope>
    <source>
        <strain evidence="3">AVDCRST_MAG88</strain>
    </source>
</reference>
<keyword evidence="1" id="KW-0560">Oxidoreductase</keyword>
<evidence type="ECO:0000256" key="1">
    <source>
        <dbReference type="ARBA" id="ARBA00023002"/>
    </source>
</evidence>
<feature type="domain" description="Luciferase-like" evidence="2">
    <location>
        <begin position="18"/>
        <end position="289"/>
    </location>
</feature>
<dbReference type="AlphaFoldDB" id="A0A6J4VXW1"/>
<dbReference type="SUPFAM" id="SSF51679">
    <property type="entry name" value="Bacterial luciferase-like"/>
    <property type="match status" value="1"/>
</dbReference>
<evidence type="ECO:0000313" key="3">
    <source>
        <dbReference type="EMBL" id="CAA9589707.1"/>
    </source>
</evidence>
<evidence type="ECO:0000259" key="2">
    <source>
        <dbReference type="Pfam" id="PF00296"/>
    </source>
</evidence>
<dbReference type="EMBL" id="CADCWM010001200">
    <property type="protein sequence ID" value="CAA9589707.1"/>
    <property type="molecule type" value="Genomic_DNA"/>
</dbReference>
<dbReference type="InterPro" id="IPR036661">
    <property type="entry name" value="Luciferase-like_sf"/>
</dbReference>
<dbReference type="Pfam" id="PF00296">
    <property type="entry name" value="Bac_luciferase"/>
    <property type="match status" value="1"/>
</dbReference>
<name>A0A6J4VXW1_9BACT</name>
<sequence>MTAGTNLRERVGLVIYGPDTAAVVETIAAAEAAGVRQVWMTQGAAMPDTLIGFAAAALRTSTVRLGTAIVPTYPRHPLALAQQALAVADLAPGRLRLGIGPSHRPTIEGTYGLPMGTPLAHLREYLTVLRGLLWEGAVDQQGAYYQVRGSLPRTPRVPILVSALRANAFHLAGELSDGAISWLCPVPYLLEGALPALRVGAAAAGRPAPPIVAHLSVALSEDRPAVVAAARQTVARYARLPFYARMFADAGFPIAEPGTVPDALIESLVIFGDEGAVRDRLVAALAGGLDEILVMLVPVVDEAAERSRLMRLIGAL</sequence>
<organism evidence="3">
    <name type="scientific">uncultured Thermomicrobiales bacterium</name>
    <dbReference type="NCBI Taxonomy" id="1645740"/>
    <lineage>
        <taxon>Bacteria</taxon>
        <taxon>Pseudomonadati</taxon>
        <taxon>Thermomicrobiota</taxon>
        <taxon>Thermomicrobia</taxon>
        <taxon>Thermomicrobiales</taxon>
        <taxon>environmental samples</taxon>
    </lineage>
</organism>
<proteinExistence type="predicted"/>
<dbReference type="InterPro" id="IPR011251">
    <property type="entry name" value="Luciferase-like_dom"/>
</dbReference>
<dbReference type="InterPro" id="IPR050564">
    <property type="entry name" value="F420-G6PD/mer"/>
</dbReference>
<gene>
    <name evidence="3" type="ORF">AVDCRST_MAG88-4641</name>
</gene>
<dbReference type="PANTHER" id="PTHR43244:SF1">
    <property type="entry name" value="5,10-METHYLENETETRAHYDROMETHANOPTERIN REDUCTASE"/>
    <property type="match status" value="1"/>
</dbReference>
<dbReference type="PANTHER" id="PTHR43244">
    <property type="match status" value="1"/>
</dbReference>